<keyword evidence="3" id="KW-1185">Reference proteome</keyword>
<dbReference type="OrthoDB" id="1894652at2759"/>
<organism evidence="2 3">
    <name type="scientific">Dentipellis fragilis</name>
    <dbReference type="NCBI Taxonomy" id="205917"/>
    <lineage>
        <taxon>Eukaryota</taxon>
        <taxon>Fungi</taxon>
        <taxon>Dikarya</taxon>
        <taxon>Basidiomycota</taxon>
        <taxon>Agaricomycotina</taxon>
        <taxon>Agaricomycetes</taxon>
        <taxon>Russulales</taxon>
        <taxon>Hericiaceae</taxon>
        <taxon>Dentipellis</taxon>
    </lineage>
</organism>
<name>A0A4Y9YTC6_9AGAM</name>
<dbReference type="Proteomes" id="UP000298327">
    <property type="component" value="Unassembled WGS sequence"/>
</dbReference>
<gene>
    <name evidence="2" type="ORF">EVG20_g5448</name>
</gene>
<dbReference type="CDD" id="cd22209">
    <property type="entry name" value="EMC10"/>
    <property type="match status" value="1"/>
</dbReference>
<dbReference type="STRING" id="205917.A0A4Y9YTC6"/>
<evidence type="ECO:0000313" key="3">
    <source>
        <dbReference type="Proteomes" id="UP000298327"/>
    </source>
</evidence>
<sequence length="253" mass="26839">MAASLETAFIAALGLSASSSSSQPIQAVFRRPCSHSSSSSSRPSVPSTSVSSTRIHHPSLPSDPFLERGSLRLDDASTHASFIPVPELDTDLRSFAQTALQLDDALYQLALVSAADAVDAPSHVSSVKACHLPYSTSESIVLHIASKSGHPYAFDYFIAPVPHDAACPRPASSGASPAPVPSRNTSVMLSFPALPFPPALRAPPQLTPQGEPVKPVQEKSFIQKYWMYILLMLGVMMLVPGPDEPSGGQGRRQ</sequence>
<reference evidence="2 3" key="1">
    <citation type="submission" date="2019-02" db="EMBL/GenBank/DDBJ databases">
        <title>Genome sequencing of the rare red list fungi Dentipellis fragilis.</title>
        <authorList>
            <person name="Buettner E."/>
            <person name="Kellner H."/>
        </authorList>
    </citation>
    <scope>NUCLEOTIDE SEQUENCE [LARGE SCALE GENOMIC DNA]</scope>
    <source>
        <strain evidence="2 3">DSM 105465</strain>
    </source>
</reference>
<dbReference type="AlphaFoldDB" id="A0A4Y9YTC6"/>
<dbReference type="EMBL" id="SEOQ01000322">
    <property type="protein sequence ID" value="TFY65635.1"/>
    <property type="molecule type" value="Genomic_DNA"/>
</dbReference>
<dbReference type="Pfam" id="PF21203">
    <property type="entry name" value="ECM10"/>
    <property type="match status" value="1"/>
</dbReference>
<accession>A0A4Y9YTC6</accession>
<evidence type="ECO:0000313" key="2">
    <source>
        <dbReference type="EMBL" id="TFY65635.1"/>
    </source>
</evidence>
<protein>
    <submittedName>
        <fullName evidence="2">Uncharacterized protein</fullName>
    </submittedName>
</protein>
<evidence type="ECO:0000256" key="1">
    <source>
        <dbReference type="SAM" id="MobiDB-lite"/>
    </source>
</evidence>
<feature type="region of interest" description="Disordered" evidence="1">
    <location>
        <begin position="31"/>
        <end position="63"/>
    </location>
</feature>
<proteinExistence type="predicted"/>
<comment type="caution">
    <text evidence="2">The sequence shown here is derived from an EMBL/GenBank/DDBJ whole genome shotgun (WGS) entry which is preliminary data.</text>
</comment>
<feature type="compositionally biased region" description="Low complexity" evidence="1">
    <location>
        <begin position="36"/>
        <end position="53"/>
    </location>
</feature>